<proteinExistence type="predicted"/>
<reference evidence="2" key="1">
    <citation type="submission" date="2022-08" db="EMBL/GenBank/DDBJ databases">
        <authorList>
            <person name="Kallberg Y."/>
            <person name="Tangrot J."/>
            <person name="Rosling A."/>
        </authorList>
    </citation>
    <scope>NUCLEOTIDE SEQUENCE</scope>
    <source>
        <strain evidence="2">Wild A</strain>
    </source>
</reference>
<evidence type="ECO:0000313" key="2">
    <source>
        <dbReference type="EMBL" id="CAI2191713.1"/>
    </source>
</evidence>
<dbReference type="Pfam" id="PF02399">
    <property type="entry name" value="Herpes_ori_bp"/>
    <property type="match status" value="1"/>
</dbReference>
<dbReference type="GO" id="GO:0005524">
    <property type="term" value="F:ATP binding"/>
    <property type="evidence" value="ECO:0007669"/>
    <property type="project" value="InterPro"/>
</dbReference>
<dbReference type="Gene3D" id="3.40.50.300">
    <property type="entry name" value="P-loop containing nucleotide triphosphate hydrolases"/>
    <property type="match status" value="1"/>
</dbReference>
<sequence>LRKHLHSLARSKASLLCILWISYRRTLSNESLGKINDLKLAGLRICNYQDEQNLSVDKWDIIIVQVESLSRIEFSARPIVAILDEANAIHRQMSSGVNARESESAMRDVLKTAQHVLAMDAFANESTLNFLKAYRGDDIRVIDNKFQPLVGKTVEYLYDPNSGAEAMRIGCKLLEQGKRVAFVLTSCGMARALVEKVSKLQTPDNSLVRARAYYGDMDGKQRKKDFSDINTAWGELDCVAYTSTVEAGISFEKTDHFDAVIGITNIVTPVNVEAFVQMMFRIRDCKRRILSLYYQRNSSELFRPPGYENIRSELESARPNDLPTAIRGHREWDKNIISYKLDQSPAVISYLEVEHRKRLSVRNFIKISCSLIASTGASLQLIKMDDSQGVIGNRKKIRNEVRIGALVIKEADFSAVATSRNLDPEEAEILKFDQERSIADTMALKRFYMWNLYGGKDMSTKDWDDLCNKKFIERFSPPEPRKHFLRLSQFRKQGCDEESAMKGLEAKDSAQWEDTCYKAEENLEKSIIEDLRKTYSANHWKVIQELFKILGFTGIDDKRILSGSMVSEAFTQSCERFIEIRDQSLLLF</sequence>
<dbReference type="InterPro" id="IPR027417">
    <property type="entry name" value="P-loop_NTPase"/>
</dbReference>
<dbReference type="InterPro" id="IPR003450">
    <property type="entry name" value="Replication_origin-bd"/>
</dbReference>
<comment type="caution">
    <text evidence="2">The sequence shown here is derived from an EMBL/GenBank/DDBJ whole genome shotgun (WGS) entry which is preliminary data.</text>
</comment>
<dbReference type="GO" id="GO:0003688">
    <property type="term" value="F:DNA replication origin binding"/>
    <property type="evidence" value="ECO:0007669"/>
    <property type="project" value="InterPro"/>
</dbReference>
<feature type="non-terminal residue" evidence="2">
    <location>
        <position position="588"/>
    </location>
</feature>
<feature type="domain" description="Replication origin-binding protein" evidence="1">
    <location>
        <begin position="16"/>
        <end position="146"/>
    </location>
</feature>
<feature type="non-terminal residue" evidence="2">
    <location>
        <position position="1"/>
    </location>
</feature>
<dbReference type="GO" id="GO:0006260">
    <property type="term" value="P:DNA replication"/>
    <property type="evidence" value="ECO:0007669"/>
    <property type="project" value="InterPro"/>
</dbReference>
<dbReference type="Proteomes" id="UP001153678">
    <property type="component" value="Unassembled WGS sequence"/>
</dbReference>
<accession>A0A9W4T441</accession>
<evidence type="ECO:0000313" key="3">
    <source>
        <dbReference type="Proteomes" id="UP001153678"/>
    </source>
</evidence>
<dbReference type="EMBL" id="CAMKVN010007643">
    <property type="protein sequence ID" value="CAI2191713.1"/>
    <property type="molecule type" value="Genomic_DNA"/>
</dbReference>
<organism evidence="2 3">
    <name type="scientific">Funneliformis geosporum</name>
    <dbReference type="NCBI Taxonomy" id="1117311"/>
    <lineage>
        <taxon>Eukaryota</taxon>
        <taxon>Fungi</taxon>
        <taxon>Fungi incertae sedis</taxon>
        <taxon>Mucoromycota</taxon>
        <taxon>Glomeromycotina</taxon>
        <taxon>Glomeromycetes</taxon>
        <taxon>Glomerales</taxon>
        <taxon>Glomeraceae</taxon>
        <taxon>Funneliformis</taxon>
    </lineage>
</organism>
<keyword evidence="3" id="KW-1185">Reference proteome</keyword>
<name>A0A9W4T441_9GLOM</name>
<dbReference type="AlphaFoldDB" id="A0A9W4T441"/>
<dbReference type="SUPFAM" id="SSF52540">
    <property type="entry name" value="P-loop containing nucleoside triphosphate hydrolases"/>
    <property type="match status" value="1"/>
</dbReference>
<protein>
    <submittedName>
        <fullName evidence="2">793_t:CDS:1</fullName>
    </submittedName>
</protein>
<evidence type="ECO:0000259" key="1">
    <source>
        <dbReference type="Pfam" id="PF02399"/>
    </source>
</evidence>
<gene>
    <name evidence="2" type="ORF">FWILDA_LOCUS15209</name>
</gene>
<dbReference type="OrthoDB" id="2378788at2759"/>